<evidence type="ECO:0000313" key="3">
    <source>
        <dbReference type="Proteomes" id="UP001314170"/>
    </source>
</evidence>
<comment type="caution">
    <text evidence="2">The sequence shown here is derived from an EMBL/GenBank/DDBJ whole genome shotgun (WGS) entry which is preliminary data.</text>
</comment>
<accession>A0AAV1RX05</accession>
<protein>
    <submittedName>
        <fullName evidence="2">Uncharacterized protein</fullName>
    </submittedName>
</protein>
<evidence type="ECO:0000313" key="2">
    <source>
        <dbReference type="EMBL" id="CAK7339864.1"/>
    </source>
</evidence>
<dbReference type="AlphaFoldDB" id="A0AAV1RX05"/>
<name>A0AAV1RX05_9ROSI</name>
<dbReference type="EMBL" id="CAWUPB010001159">
    <property type="protein sequence ID" value="CAK7339864.1"/>
    <property type="molecule type" value="Genomic_DNA"/>
</dbReference>
<dbReference type="Proteomes" id="UP001314170">
    <property type="component" value="Unassembled WGS sequence"/>
</dbReference>
<feature type="region of interest" description="Disordered" evidence="1">
    <location>
        <begin position="1"/>
        <end position="41"/>
    </location>
</feature>
<keyword evidence="3" id="KW-1185">Reference proteome</keyword>
<organism evidence="2 3">
    <name type="scientific">Dovyalis caffra</name>
    <dbReference type="NCBI Taxonomy" id="77055"/>
    <lineage>
        <taxon>Eukaryota</taxon>
        <taxon>Viridiplantae</taxon>
        <taxon>Streptophyta</taxon>
        <taxon>Embryophyta</taxon>
        <taxon>Tracheophyta</taxon>
        <taxon>Spermatophyta</taxon>
        <taxon>Magnoliopsida</taxon>
        <taxon>eudicotyledons</taxon>
        <taxon>Gunneridae</taxon>
        <taxon>Pentapetalae</taxon>
        <taxon>rosids</taxon>
        <taxon>fabids</taxon>
        <taxon>Malpighiales</taxon>
        <taxon>Salicaceae</taxon>
        <taxon>Flacourtieae</taxon>
        <taxon>Dovyalis</taxon>
    </lineage>
</organism>
<proteinExistence type="predicted"/>
<feature type="compositionally biased region" description="Basic and acidic residues" evidence="1">
    <location>
        <begin position="7"/>
        <end position="19"/>
    </location>
</feature>
<feature type="compositionally biased region" description="Basic residues" evidence="1">
    <location>
        <begin position="26"/>
        <end position="35"/>
    </location>
</feature>
<sequence length="82" mass="9581">MNASQCRVDRPMEHVEPNKRAGATTPHHHHHHHHQITYPPPLASLSNLMPLRQTSVDPTRHNQAFLLAATWNPHQPYKDRYR</sequence>
<gene>
    <name evidence="2" type="ORF">DCAF_LOCUS14941</name>
</gene>
<reference evidence="2 3" key="1">
    <citation type="submission" date="2024-01" db="EMBL/GenBank/DDBJ databases">
        <authorList>
            <person name="Waweru B."/>
        </authorList>
    </citation>
    <scope>NUCLEOTIDE SEQUENCE [LARGE SCALE GENOMIC DNA]</scope>
</reference>
<evidence type="ECO:0000256" key="1">
    <source>
        <dbReference type="SAM" id="MobiDB-lite"/>
    </source>
</evidence>